<gene>
    <name evidence="1" type="ORF">ElyMa_000967100</name>
</gene>
<dbReference type="AlphaFoldDB" id="A0AAV4HH33"/>
<proteinExistence type="predicted"/>
<organism evidence="1 2">
    <name type="scientific">Elysia marginata</name>
    <dbReference type="NCBI Taxonomy" id="1093978"/>
    <lineage>
        <taxon>Eukaryota</taxon>
        <taxon>Metazoa</taxon>
        <taxon>Spiralia</taxon>
        <taxon>Lophotrochozoa</taxon>
        <taxon>Mollusca</taxon>
        <taxon>Gastropoda</taxon>
        <taxon>Heterobranchia</taxon>
        <taxon>Euthyneura</taxon>
        <taxon>Panpulmonata</taxon>
        <taxon>Sacoglossa</taxon>
        <taxon>Placobranchoidea</taxon>
        <taxon>Plakobranchidae</taxon>
        <taxon>Elysia</taxon>
    </lineage>
</organism>
<keyword evidence="2" id="KW-1185">Reference proteome</keyword>
<evidence type="ECO:0008006" key="3">
    <source>
        <dbReference type="Google" id="ProtNLM"/>
    </source>
</evidence>
<protein>
    <recommendedName>
        <fullName evidence="3">PLAT domain-containing protein</fullName>
    </recommendedName>
</protein>
<sequence>MIKMAATELWRSDDEDFNKIDFNKIGKEEQTSLFRLRIGHNKLTGSIAMTLYGNVACNIYDVMLSHHCYLLNAHHATKNTDTQFSVCLEFKTIVHIKLRAENEWLCRIAWFAPQQHQGLHGTEAARRYIIMPGV</sequence>
<evidence type="ECO:0000313" key="1">
    <source>
        <dbReference type="EMBL" id="GFR96363.1"/>
    </source>
</evidence>
<reference evidence="1 2" key="1">
    <citation type="journal article" date="2021" name="Elife">
        <title>Chloroplast acquisition without the gene transfer in kleptoplastic sea slugs, Plakobranchus ocellatus.</title>
        <authorList>
            <person name="Maeda T."/>
            <person name="Takahashi S."/>
            <person name="Yoshida T."/>
            <person name="Shimamura S."/>
            <person name="Takaki Y."/>
            <person name="Nagai Y."/>
            <person name="Toyoda A."/>
            <person name="Suzuki Y."/>
            <person name="Arimoto A."/>
            <person name="Ishii H."/>
            <person name="Satoh N."/>
            <person name="Nishiyama T."/>
            <person name="Hasebe M."/>
            <person name="Maruyama T."/>
            <person name="Minagawa J."/>
            <person name="Obokata J."/>
            <person name="Shigenobu S."/>
        </authorList>
    </citation>
    <scope>NUCLEOTIDE SEQUENCE [LARGE SCALE GENOMIC DNA]</scope>
</reference>
<name>A0AAV4HH33_9GAST</name>
<accession>A0AAV4HH33</accession>
<dbReference type="Proteomes" id="UP000762676">
    <property type="component" value="Unassembled WGS sequence"/>
</dbReference>
<comment type="caution">
    <text evidence="1">The sequence shown here is derived from an EMBL/GenBank/DDBJ whole genome shotgun (WGS) entry which is preliminary data.</text>
</comment>
<evidence type="ECO:0000313" key="2">
    <source>
        <dbReference type="Proteomes" id="UP000762676"/>
    </source>
</evidence>
<dbReference type="EMBL" id="BMAT01001966">
    <property type="protein sequence ID" value="GFR96363.1"/>
    <property type="molecule type" value="Genomic_DNA"/>
</dbReference>